<dbReference type="Proteomes" id="UP000034837">
    <property type="component" value="Unassembled WGS sequence"/>
</dbReference>
<keyword evidence="1" id="KW-0812">Transmembrane</keyword>
<keyword evidence="1" id="KW-1133">Transmembrane helix</keyword>
<comment type="caution">
    <text evidence="2">The sequence shown here is derived from an EMBL/GenBank/DDBJ whole genome shotgun (WGS) entry which is preliminary data.</text>
</comment>
<evidence type="ECO:0000313" key="3">
    <source>
        <dbReference type="Proteomes" id="UP000034837"/>
    </source>
</evidence>
<keyword evidence="1" id="KW-0472">Membrane</keyword>
<sequence length="137" mass="15531">MNWLKGNWFRVGLLTILVISIAGAFYWFQLRPAEIKRACSWVEQQTEAIPEVTQVDIENAKIYFASCKIKYPDAESIYRGYQGVTGVISAAEWKAGRLCADHGTLAKGSPHPAIPSRTYYQEARPEEYNFCLHSRGL</sequence>
<accession>A0A0G1CV63</accession>
<gene>
    <name evidence="2" type="ORF">UV20_C0050G0005</name>
</gene>
<dbReference type="AlphaFoldDB" id="A0A0G1CV63"/>
<feature type="transmembrane region" description="Helical" evidence="1">
    <location>
        <begin position="6"/>
        <end position="28"/>
    </location>
</feature>
<proteinExistence type="predicted"/>
<evidence type="ECO:0000313" key="2">
    <source>
        <dbReference type="EMBL" id="KKS53508.1"/>
    </source>
</evidence>
<dbReference type="EMBL" id="LCDO01000050">
    <property type="protein sequence ID" value="KKS53508.1"/>
    <property type="molecule type" value="Genomic_DNA"/>
</dbReference>
<evidence type="ECO:0000256" key="1">
    <source>
        <dbReference type="SAM" id="Phobius"/>
    </source>
</evidence>
<reference evidence="2 3" key="1">
    <citation type="journal article" date="2015" name="Nature">
        <title>rRNA introns, odd ribosomes, and small enigmatic genomes across a large radiation of phyla.</title>
        <authorList>
            <person name="Brown C.T."/>
            <person name="Hug L.A."/>
            <person name="Thomas B.C."/>
            <person name="Sharon I."/>
            <person name="Castelle C.J."/>
            <person name="Singh A."/>
            <person name="Wilkins M.J."/>
            <person name="Williams K.H."/>
            <person name="Banfield J.F."/>
        </authorList>
    </citation>
    <scope>NUCLEOTIDE SEQUENCE [LARGE SCALE GENOMIC DNA]</scope>
</reference>
<name>A0A0G1CV63_9BACT</name>
<protein>
    <submittedName>
        <fullName evidence="2">Uncharacterized protein</fullName>
    </submittedName>
</protein>
<organism evidence="2 3">
    <name type="scientific">Candidatus Magasanikbacteria bacterium GW2011_GWA2_42_32</name>
    <dbReference type="NCBI Taxonomy" id="1619039"/>
    <lineage>
        <taxon>Bacteria</taxon>
        <taxon>Candidatus Magasanikiibacteriota</taxon>
    </lineage>
</organism>